<evidence type="ECO:0000256" key="2">
    <source>
        <dbReference type="ARBA" id="ARBA00004496"/>
    </source>
</evidence>
<evidence type="ECO:0000256" key="11">
    <source>
        <dbReference type="ARBA" id="ARBA00023136"/>
    </source>
</evidence>
<feature type="transmembrane region" description="Helical" evidence="12">
    <location>
        <begin position="292"/>
        <end position="309"/>
    </location>
</feature>
<comment type="subcellular location">
    <subcellularLocation>
        <location evidence="1">Cell inner membrane</location>
        <topology evidence="1">Multi-pass membrane protein</topology>
    </subcellularLocation>
    <subcellularLocation>
        <location evidence="2">Cytoplasm</location>
    </subcellularLocation>
</comment>
<dbReference type="Pfam" id="PF02302">
    <property type="entry name" value="PTS_IIB"/>
    <property type="match status" value="1"/>
</dbReference>
<evidence type="ECO:0000259" key="14">
    <source>
        <dbReference type="PROSITE" id="PS51099"/>
    </source>
</evidence>
<keyword evidence="7" id="KW-0808">Transferase</keyword>
<evidence type="ECO:0000256" key="7">
    <source>
        <dbReference type="ARBA" id="ARBA00022679"/>
    </source>
</evidence>
<evidence type="ECO:0000259" key="15">
    <source>
        <dbReference type="PROSITE" id="PS51104"/>
    </source>
</evidence>
<dbReference type="GO" id="GO:0090563">
    <property type="term" value="F:protein-phosphocysteine-sugar phosphotransferase activity"/>
    <property type="evidence" value="ECO:0007669"/>
    <property type="project" value="TreeGrafter"/>
</dbReference>
<keyword evidence="10 12" id="KW-1133">Transmembrane helix</keyword>
<dbReference type="InterPro" id="IPR002178">
    <property type="entry name" value="PTS_EIIA_type-2_dom"/>
</dbReference>
<dbReference type="NCBIfam" id="TIGR00829">
    <property type="entry name" value="FRU"/>
    <property type="match status" value="1"/>
</dbReference>
<dbReference type="GO" id="GO:0005351">
    <property type="term" value="F:carbohydrate:proton symporter activity"/>
    <property type="evidence" value="ECO:0007669"/>
    <property type="project" value="InterPro"/>
</dbReference>
<reference evidence="16 17" key="1">
    <citation type="journal article" date="2020" name="Int. J. Syst. Evol. Microbiol.">
        <title>Description of Erysipelothrix piscisicarius sp. nov., an emergent fish pathogen, and assessment of virulence using a tiger barb (Puntigrus tetrazona) infection model.</title>
        <authorList>
            <person name="Pomaranski E.K."/>
            <person name="Griffin M.J."/>
            <person name="Camus A.C."/>
            <person name="Armwood A.R."/>
            <person name="Shelley J."/>
            <person name="Waldbieser G.C."/>
            <person name="LaFrentz B.R."/>
            <person name="Garcia J.C."/>
            <person name="Yanong R."/>
            <person name="Soto E."/>
        </authorList>
    </citation>
    <scope>NUCLEOTIDE SEQUENCE [LARGE SCALE GENOMIC DNA]</scope>
    <source>
        <strain evidence="16 17">15TAL0474</strain>
    </source>
</reference>
<proteinExistence type="predicted"/>
<dbReference type="SUPFAM" id="SSF52794">
    <property type="entry name" value="PTS system IIB component-like"/>
    <property type="match status" value="1"/>
</dbReference>
<dbReference type="InterPro" id="IPR003501">
    <property type="entry name" value="PTS_EIIB_2/3"/>
</dbReference>
<dbReference type="FunFam" id="3.40.50.2300:FF:000014">
    <property type="entry name" value="PTS system fructose-like transporter subunit IIB"/>
    <property type="match status" value="1"/>
</dbReference>
<keyword evidence="8" id="KW-0598">Phosphotransferase system</keyword>
<feature type="domain" description="PTS EIIB type-2" evidence="14">
    <location>
        <begin position="164"/>
        <end position="259"/>
    </location>
</feature>
<evidence type="ECO:0000256" key="4">
    <source>
        <dbReference type="ARBA" id="ARBA00022475"/>
    </source>
</evidence>
<evidence type="ECO:0000313" key="17">
    <source>
        <dbReference type="Proteomes" id="UP000278804"/>
    </source>
</evidence>
<feature type="transmembrane region" description="Helical" evidence="12">
    <location>
        <begin position="556"/>
        <end position="578"/>
    </location>
</feature>
<dbReference type="RefSeq" id="WP_125163878.1">
    <property type="nucleotide sequence ID" value="NZ_CP034234.1"/>
</dbReference>
<dbReference type="PANTHER" id="PTHR30505:SF28">
    <property type="entry name" value="PTS SYSTEM 2-O-ALPHA-MANNOSYL-D-GLYCERATE-SPECIFIC EIIABC COMPONENT"/>
    <property type="match status" value="1"/>
</dbReference>
<feature type="transmembrane region" description="Helical" evidence="12">
    <location>
        <begin position="413"/>
        <end position="433"/>
    </location>
</feature>
<feature type="transmembrane region" description="Helical" evidence="12">
    <location>
        <begin position="585"/>
        <end position="615"/>
    </location>
</feature>
<evidence type="ECO:0000256" key="10">
    <source>
        <dbReference type="ARBA" id="ARBA00022989"/>
    </source>
</evidence>
<dbReference type="InterPro" id="IPR013014">
    <property type="entry name" value="PTS_EIIC_2"/>
</dbReference>
<evidence type="ECO:0000256" key="3">
    <source>
        <dbReference type="ARBA" id="ARBA00022448"/>
    </source>
</evidence>
<name>A0A3S5HK19_9FIRM</name>
<keyword evidence="9 12" id="KW-0812">Transmembrane</keyword>
<protein>
    <submittedName>
        <fullName evidence="16">PTS fructose transporter subunit IIC</fullName>
    </submittedName>
</protein>
<dbReference type="PROSITE" id="PS51104">
    <property type="entry name" value="PTS_EIIC_TYPE_2"/>
    <property type="match status" value="1"/>
</dbReference>
<gene>
    <name evidence="16" type="ORF">EEI45_01615</name>
</gene>
<dbReference type="FunFam" id="3.40.930.10:FF:000009">
    <property type="entry name" value="PTS system, fructose specific IIABC component"/>
    <property type="match status" value="1"/>
</dbReference>
<dbReference type="GO" id="GO:0009401">
    <property type="term" value="P:phosphoenolpyruvate-dependent sugar phosphotransferase system"/>
    <property type="evidence" value="ECO:0007669"/>
    <property type="project" value="UniProtKB-KW"/>
</dbReference>
<dbReference type="InterPro" id="IPR050864">
    <property type="entry name" value="Bacterial_PTS_Sugar_Transport"/>
</dbReference>
<dbReference type="GO" id="GO:0022877">
    <property type="term" value="F:protein-N(PI)-phosphohistidine-fructose phosphotransferase system transporter activity"/>
    <property type="evidence" value="ECO:0007669"/>
    <property type="project" value="InterPro"/>
</dbReference>
<dbReference type="PROSITE" id="PS51099">
    <property type="entry name" value="PTS_EIIB_TYPE_2"/>
    <property type="match status" value="1"/>
</dbReference>
<keyword evidence="11 12" id="KW-0472">Membrane</keyword>
<dbReference type="CDD" id="cd05569">
    <property type="entry name" value="PTS_IIB_fructose"/>
    <property type="match status" value="1"/>
</dbReference>
<dbReference type="InterPro" id="IPR003352">
    <property type="entry name" value="PTS_EIIC"/>
</dbReference>
<feature type="transmembrane region" description="Helical" evidence="12">
    <location>
        <begin position="366"/>
        <end position="393"/>
    </location>
</feature>
<feature type="domain" description="PTS EIIA type-2" evidence="13">
    <location>
        <begin position="6"/>
        <end position="150"/>
    </location>
</feature>
<dbReference type="PANTHER" id="PTHR30505">
    <property type="entry name" value="FRUCTOSE-LIKE PERMEASE"/>
    <property type="match status" value="1"/>
</dbReference>
<evidence type="ECO:0000313" key="16">
    <source>
        <dbReference type="EMBL" id="AZK43659.1"/>
    </source>
</evidence>
<dbReference type="PROSITE" id="PS00372">
    <property type="entry name" value="PTS_EIIA_TYPE_2_HIS"/>
    <property type="match status" value="1"/>
</dbReference>
<feature type="transmembrane region" description="Helical" evidence="12">
    <location>
        <begin position="336"/>
        <end position="354"/>
    </location>
</feature>
<evidence type="ECO:0000256" key="8">
    <source>
        <dbReference type="ARBA" id="ARBA00022683"/>
    </source>
</evidence>
<feature type="transmembrane region" description="Helical" evidence="12">
    <location>
        <begin position="495"/>
        <end position="518"/>
    </location>
</feature>
<accession>A0A3S5HK19</accession>
<dbReference type="AlphaFoldDB" id="A0A3S5HK19"/>
<dbReference type="InterPro" id="IPR003353">
    <property type="entry name" value="PTS_IIB_fruc"/>
</dbReference>
<dbReference type="Gene3D" id="3.40.930.10">
    <property type="entry name" value="Mannitol-specific EII, Chain A"/>
    <property type="match status" value="1"/>
</dbReference>
<dbReference type="InterPro" id="IPR016152">
    <property type="entry name" value="PTrfase/Anion_transptr"/>
</dbReference>
<keyword evidence="6" id="KW-0762">Sugar transport</keyword>
<dbReference type="SUPFAM" id="SSF55804">
    <property type="entry name" value="Phoshotransferase/anion transport protein"/>
    <property type="match status" value="1"/>
</dbReference>
<evidence type="ECO:0000256" key="6">
    <source>
        <dbReference type="ARBA" id="ARBA00022597"/>
    </source>
</evidence>
<evidence type="ECO:0000259" key="13">
    <source>
        <dbReference type="PROSITE" id="PS51094"/>
    </source>
</evidence>
<keyword evidence="5" id="KW-0597">Phosphoprotein</keyword>
<evidence type="ECO:0000256" key="9">
    <source>
        <dbReference type="ARBA" id="ARBA00022692"/>
    </source>
</evidence>
<dbReference type="Pfam" id="PF00359">
    <property type="entry name" value="PTS_EIIA_2"/>
    <property type="match status" value="1"/>
</dbReference>
<dbReference type="InterPro" id="IPR006327">
    <property type="entry name" value="PTS_IIC_fruc"/>
</dbReference>
<dbReference type="Gene3D" id="3.40.50.2300">
    <property type="match status" value="1"/>
</dbReference>
<dbReference type="GO" id="GO:0005886">
    <property type="term" value="C:plasma membrane"/>
    <property type="evidence" value="ECO:0007669"/>
    <property type="project" value="UniProtKB-SubCell"/>
</dbReference>
<evidence type="ECO:0000256" key="5">
    <source>
        <dbReference type="ARBA" id="ARBA00022553"/>
    </source>
</evidence>
<dbReference type="KEGG" id="eri:EEI45_01615"/>
<evidence type="ECO:0000256" key="12">
    <source>
        <dbReference type="SAM" id="Phobius"/>
    </source>
</evidence>
<sequence length="618" mass="64655">MKNITQVLKPNLVIFELNASSKEEVLSEMTRKLSKEGIVSNELSFIETLKEREAISTTGVGDGIAIPHGRSSVVSESVVVFGRSDKGIDFDSMDGEPAHLFFMIATPENSGDDHLAILSTLSGLLMKSEVQEALKTASTYDELVAAFDVDQEEKENNDKSESFVVAVTACATGIAHTYMAAEKLQETAKNKGIAIKVETNGSSGVGNRLTQSDINNADAVIVAADINIEMNRFNGKKLIKVPVASAISHPDSLIDKALTESEIYTSSSSVTSSEENEGSNLYKHLLNGVSHMLPFVVGGGILIAIAFMLDQLMGVPTTELGQLGSYNAFPAILKDIGGQAFGFMLPVLAGYIAYSIADRPGLVVGFVAGGIASAGGAGFLGALIGGFLAGYAMNMIKKLLATLPQSLDGIKTILLYPVLGVLVTGLLMVLINIPMKSVNEAMNGFLNGLSGTNAIFLGALLGGMMAVDLGGPINKAAYVFGTGTLAATAAGQGSAVMAAVMAAGMVPPLAVFVATLFFKHKFKDEERQAGMTNLILGASFITEGAIPFASSDPLRVIPSFFVGSALTGALSLAFNITVNAPHGGLFVILLVSQPLLYILFIIIGSIVSGLLMGILKRN</sequence>
<dbReference type="CDD" id="cd00211">
    <property type="entry name" value="PTS_IIA_fru"/>
    <property type="match status" value="1"/>
</dbReference>
<keyword evidence="4" id="KW-1003">Cell membrane</keyword>
<keyword evidence="17" id="KW-1185">Reference proteome</keyword>
<keyword evidence="3" id="KW-0813">Transport</keyword>
<dbReference type="InterPro" id="IPR036095">
    <property type="entry name" value="PTS_EIIB-like_sf"/>
</dbReference>
<dbReference type="NCBIfam" id="TIGR00848">
    <property type="entry name" value="fruA"/>
    <property type="match status" value="1"/>
</dbReference>
<dbReference type="GO" id="GO:0005737">
    <property type="term" value="C:cytoplasm"/>
    <property type="evidence" value="ECO:0007669"/>
    <property type="project" value="UniProtKB-SubCell"/>
</dbReference>
<evidence type="ECO:0000256" key="1">
    <source>
        <dbReference type="ARBA" id="ARBA00004429"/>
    </source>
</evidence>
<dbReference type="EMBL" id="CP034234">
    <property type="protein sequence ID" value="AZK43659.1"/>
    <property type="molecule type" value="Genomic_DNA"/>
</dbReference>
<dbReference type="PROSITE" id="PS51094">
    <property type="entry name" value="PTS_EIIA_TYPE_2"/>
    <property type="match status" value="1"/>
</dbReference>
<feature type="domain" description="PTS EIIC type-2" evidence="15">
    <location>
        <begin position="281"/>
        <end position="618"/>
    </location>
</feature>
<organism evidence="16 17">
    <name type="scientific">Erysipelothrix piscisicarius</name>
    <dbReference type="NCBI Taxonomy" id="2485784"/>
    <lineage>
        <taxon>Bacteria</taxon>
        <taxon>Bacillati</taxon>
        <taxon>Bacillota</taxon>
        <taxon>Erysipelotrichia</taxon>
        <taxon>Erysipelotrichales</taxon>
        <taxon>Erysipelotrichaceae</taxon>
        <taxon>Erysipelothrix</taxon>
    </lineage>
</organism>
<dbReference type="InterPro" id="IPR004715">
    <property type="entry name" value="PTS_IIA_fruc"/>
</dbReference>
<dbReference type="InterPro" id="IPR013011">
    <property type="entry name" value="PTS_EIIB_2"/>
</dbReference>
<dbReference type="Proteomes" id="UP000278804">
    <property type="component" value="Chromosome"/>
</dbReference>
<feature type="transmembrane region" description="Helical" evidence="12">
    <location>
        <begin position="445"/>
        <end position="467"/>
    </location>
</feature>
<dbReference type="Pfam" id="PF02378">
    <property type="entry name" value="PTS_EIIC"/>
    <property type="match status" value="1"/>
</dbReference>
<dbReference type="NCBIfam" id="TIGR01427">
    <property type="entry name" value="PTS_IIC_fructo"/>
    <property type="match status" value="1"/>
</dbReference>